<evidence type="ECO:0000313" key="3">
    <source>
        <dbReference type="EMBL" id="SVB07704.1"/>
    </source>
</evidence>
<feature type="non-terminal residue" evidence="3">
    <location>
        <position position="1"/>
    </location>
</feature>
<evidence type="ECO:0000256" key="1">
    <source>
        <dbReference type="SAM" id="Phobius"/>
    </source>
</evidence>
<evidence type="ECO:0000259" key="2">
    <source>
        <dbReference type="Pfam" id="PF00487"/>
    </source>
</evidence>
<feature type="transmembrane region" description="Helical" evidence="1">
    <location>
        <begin position="37"/>
        <end position="58"/>
    </location>
</feature>
<sequence>VIEKFWDSEGAIYHSGALVYGVAGYLTGVLGILQESIWVNLIGMVFLGHAMTIAAYMVHECSHNTVFKSNQDNARLGELLLWLVGSNYGTYEDIRYKHFRHHVDNDDVVWFDYEAFFECHPMVLKVTKILEWCYIPAHCLIMHLVTMISGFLIPERRDQRIRNAVVICIRGGLFLLLCWFSPKAGLLYVMAYLLMVTILRFMDSLEHDYPYRLNLYTDERPPHKGDLGWEQEHTFSPLISLRFDWVNWLVLNFGHHNAHHAKPTTPWFRLPELHRELFGSSPDRIIPLSSQLTIFHKYRTNRIMHDDLESSNRDVEGVEFLRAAQRAEVDGGNAASFLTSV</sequence>
<dbReference type="InterPro" id="IPR005804">
    <property type="entry name" value="FA_desaturase_dom"/>
</dbReference>
<dbReference type="Pfam" id="PF00487">
    <property type="entry name" value="FA_desaturase"/>
    <property type="match status" value="1"/>
</dbReference>
<feature type="domain" description="Fatty acid desaturase" evidence="2">
    <location>
        <begin position="38"/>
        <end position="287"/>
    </location>
</feature>
<protein>
    <recommendedName>
        <fullName evidence="2">Fatty acid desaturase domain-containing protein</fullName>
    </recommendedName>
</protein>
<keyword evidence="1" id="KW-0812">Transmembrane</keyword>
<name>A0A382B276_9ZZZZ</name>
<feature type="transmembrane region" description="Helical" evidence="1">
    <location>
        <begin position="134"/>
        <end position="154"/>
    </location>
</feature>
<reference evidence="3" key="1">
    <citation type="submission" date="2018-05" db="EMBL/GenBank/DDBJ databases">
        <authorList>
            <person name="Lanie J.A."/>
            <person name="Ng W.-L."/>
            <person name="Kazmierczak K.M."/>
            <person name="Andrzejewski T.M."/>
            <person name="Davidsen T.M."/>
            <person name="Wayne K.J."/>
            <person name="Tettelin H."/>
            <person name="Glass J.I."/>
            <person name="Rusch D."/>
            <person name="Podicherti R."/>
            <person name="Tsui H.-C.T."/>
            <person name="Winkler M.E."/>
        </authorList>
    </citation>
    <scope>NUCLEOTIDE SEQUENCE</scope>
</reference>
<accession>A0A382B276</accession>
<dbReference type="AlphaFoldDB" id="A0A382B276"/>
<proteinExistence type="predicted"/>
<keyword evidence="1" id="KW-0472">Membrane</keyword>
<dbReference type="EMBL" id="UINC01027811">
    <property type="protein sequence ID" value="SVB07704.1"/>
    <property type="molecule type" value="Genomic_DNA"/>
</dbReference>
<gene>
    <name evidence="3" type="ORF">METZ01_LOCUS160558</name>
</gene>
<keyword evidence="1" id="KW-1133">Transmembrane helix</keyword>
<feature type="transmembrane region" description="Helical" evidence="1">
    <location>
        <begin position="12"/>
        <end position="30"/>
    </location>
</feature>
<dbReference type="GO" id="GO:0006629">
    <property type="term" value="P:lipid metabolic process"/>
    <property type="evidence" value="ECO:0007669"/>
    <property type="project" value="InterPro"/>
</dbReference>
<organism evidence="3">
    <name type="scientific">marine metagenome</name>
    <dbReference type="NCBI Taxonomy" id="408172"/>
    <lineage>
        <taxon>unclassified sequences</taxon>
        <taxon>metagenomes</taxon>
        <taxon>ecological metagenomes</taxon>
    </lineage>
</organism>